<protein>
    <submittedName>
        <fullName evidence="3">SnoaL-like domain-containing protein</fullName>
    </submittedName>
</protein>
<dbReference type="AlphaFoldDB" id="A0A1I5FDN6"/>
<sequence length="158" mass="17083">MSLPEETAVSTPAAPAGPPAAEDVVRGFLRDVRSGRRLDRARRYLAPRVRAHQGRPGAVSAVVERTPEEYVAHVRDMLGAVGPWVFEVLDVAGTGGPVEATWRQTGVAAQGPDRGRTVVEHGRAGYVVQDGRITEYWIEFHQETAPPDRSPTARPGPS</sequence>
<dbReference type="Gene3D" id="3.10.450.50">
    <property type="match status" value="1"/>
</dbReference>
<evidence type="ECO:0000313" key="3">
    <source>
        <dbReference type="EMBL" id="SFO21864.1"/>
    </source>
</evidence>
<feature type="region of interest" description="Disordered" evidence="1">
    <location>
        <begin position="1"/>
        <end position="22"/>
    </location>
</feature>
<reference evidence="4" key="1">
    <citation type="submission" date="2016-10" db="EMBL/GenBank/DDBJ databases">
        <authorList>
            <person name="Varghese N."/>
            <person name="Submissions S."/>
        </authorList>
    </citation>
    <scope>NUCLEOTIDE SEQUENCE [LARGE SCALE GENOMIC DNA]</scope>
    <source>
        <strain evidence="4">DSM 43161</strain>
    </source>
</reference>
<organism evidence="3 4">
    <name type="scientific">Geodermatophilus obscurus</name>
    <dbReference type="NCBI Taxonomy" id="1861"/>
    <lineage>
        <taxon>Bacteria</taxon>
        <taxon>Bacillati</taxon>
        <taxon>Actinomycetota</taxon>
        <taxon>Actinomycetes</taxon>
        <taxon>Geodermatophilales</taxon>
        <taxon>Geodermatophilaceae</taxon>
        <taxon>Geodermatophilus</taxon>
    </lineage>
</organism>
<dbReference type="InterPro" id="IPR037401">
    <property type="entry name" value="SnoaL-like"/>
</dbReference>
<evidence type="ECO:0000256" key="1">
    <source>
        <dbReference type="SAM" id="MobiDB-lite"/>
    </source>
</evidence>
<dbReference type="SUPFAM" id="SSF54427">
    <property type="entry name" value="NTF2-like"/>
    <property type="match status" value="1"/>
</dbReference>
<accession>A0A1I5FDN6</accession>
<proteinExistence type="predicted"/>
<dbReference type="Pfam" id="PF12680">
    <property type="entry name" value="SnoaL_2"/>
    <property type="match status" value="1"/>
</dbReference>
<dbReference type="EMBL" id="FOWE01000004">
    <property type="protein sequence ID" value="SFO21864.1"/>
    <property type="molecule type" value="Genomic_DNA"/>
</dbReference>
<name>A0A1I5FDN6_9ACTN</name>
<evidence type="ECO:0000259" key="2">
    <source>
        <dbReference type="Pfam" id="PF12680"/>
    </source>
</evidence>
<feature type="domain" description="SnoaL-like" evidence="2">
    <location>
        <begin position="25"/>
        <end position="136"/>
    </location>
</feature>
<dbReference type="Proteomes" id="UP000183642">
    <property type="component" value="Unassembled WGS sequence"/>
</dbReference>
<dbReference type="InterPro" id="IPR032710">
    <property type="entry name" value="NTF2-like_dom_sf"/>
</dbReference>
<evidence type="ECO:0000313" key="4">
    <source>
        <dbReference type="Proteomes" id="UP000183642"/>
    </source>
</evidence>
<gene>
    <name evidence="3" type="ORF">SAMN05660359_02126</name>
</gene>
<keyword evidence="4" id="KW-1185">Reference proteome</keyword>